<keyword evidence="8" id="KW-1185">Reference proteome</keyword>
<gene>
    <name evidence="7" type="primary">URB1</name>
    <name evidence="6" type="ORF">G4P62_006355</name>
</gene>
<organism evidence="7 8">
    <name type="scientific">Nothobranchius furzeri</name>
    <name type="common">Turquoise killifish</name>
    <dbReference type="NCBI Taxonomy" id="105023"/>
    <lineage>
        <taxon>Eukaryota</taxon>
        <taxon>Metazoa</taxon>
        <taxon>Chordata</taxon>
        <taxon>Craniata</taxon>
        <taxon>Vertebrata</taxon>
        <taxon>Euteleostomi</taxon>
        <taxon>Actinopterygii</taxon>
        <taxon>Neopterygii</taxon>
        <taxon>Teleostei</taxon>
        <taxon>Neoteleostei</taxon>
        <taxon>Acanthomorphata</taxon>
        <taxon>Ovalentaria</taxon>
        <taxon>Atherinomorphae</taxon>
        <taxon>Cyprinodontiformes</taxon>
        <taxon>Nothobranchiidae</taxon>
        <taxon>Nothobranchius</taxon>
    </lineage>
</organism>
<dbReference type="EMBL" id="JAAVVJ010000007">
    <property type="protein sequence ID" value="KAF7218803.1"/>
    <property type="molecule type" value="Genomic_DNA"/>
</dbReference>
<feature type="domain" description="URB1 N-terminal" evidence="3">
    <location>
        <begin position="73"/>
        <end position="387"/>
    </location>
</feature>
<evidence type="ECO:0000256" key="1">
    <source>
        <dbReference type="SAM" id="MobiDB-lite"/>
    </source>
</evidence>
<evidence type="ECO:0000313" key="8">
    <source>
        <dbReference type="Proteomes" id="UP000694548"/>
    </source>
</evidence>
<dbReference type="InterPro" id="IPR021714">
    <property type="entry name" value="URB1_N"/>
</dbReference>
<feature type="transmembrane region" description="Helical" evidence="2">
    <location>
        <begin position="187"/>
        <end position="211"/>
    </location>
</feature>
<accession>A0A8C6NV90</accession>
<dbReference type="Proteomes" id="UP000822369">
    <property type="component" value="Chromosome 7"/>
</dbReference>
<dbReference type="PANTHER" id="PTHR13500">
    <property type="entry name" value="NUCLEOLAR PRERIBOSOMAL-ASSOCIATED PROTEIN 1"/>
    <property type="match status" value="1"/>
</dbReference>
<evidence type="ECO:0000259" key="5">
    <source>
        <dbReference type="Pfam" id="PF26140"/>
    </source>
</evidence>
<evidence type="ECO:0000313" key="6">
    <source>
        <dbReference type="EMBL" id="KAF7218803.1"/>
    </source>
</evidence>
<evidence type="ECO:0000313" key="7">
    <source>
        <dbReference type="Ensembl" id="ENSNFUP00015027815.1"/>
    </source>
</evidence>
<dbReference type="Ensembl" id="ENSNFUT00015029061.1">
    <property type="protein sequence ID" value="ENSNFUP00015027815.1"/>
    <property type="gene ID" value="ENSNFUG00015013377.1"/>
</dbReference>
<protein>
    <submittedName>
        <fullName evidence="7">URB1 ribosome biogenesis homolog</fullName>
    </submittedName>
</protein>
<reference evidence="7" key="1">
    <citation type="submission" date="2014-08" db="EMBL/GenBank/DDBJ databases">
        <authorList>
            <person name="Senf B."/>
            <person name="Petzold A."/>
            <person name="Downie B.R."/>
            <person name="Koch P."/>
            <person name="Platzer M."/>
        </authorList>
    </citation>
    <scope>NUCLEOTIDE SEQUENCE [LARGE SCALE GENOMIC DNA]</scope>
    <source>
        <strain evidence="7">GRZ</strain>
    </source>
</reference>
<dbReference type="GO" id="GO:0005730">
    <property type="term" value="C:nucleolus"/>
    <property type="evidence" value="ECO:0007669"/>
    <property type="project" value="TreeGrafter"/>
</dbReference>
<keyword evidence="2" id="KW-0812">Transmembrane</keyword>
<sequence>MSKKRRSNALLESDAPARKEKVPEFNGTEFKAMLRSPTVAFKGLERFVSVSKKLPCPDVYDVVEGYIKISVDCAEIFKLLEGENPKETEMVLIFESLEVILLRTASDLSHFSMVGNVIVKKILSNYMKLLQGSFTSTNHRFVRQCLNLLTAMVSQGVEAAREVLSQVHFKALTGLEKRRDRMGRPDVRLAFIQFVLSFLVSGDSAIIGQILEVKELLPHILSTGLKEERMSTVNLILSTLKTRVVLNKAISKTQKVRFFTPAVLSSITALYKWNGIEDATTDDDTMENSDKAGSTVVRELVHSFLLDLCCSRKHGISFHDASIGTAGRPGNLVLLQFLVGLKQATEDELVADLLVNVLKASPDVLSRYFKETQYSYTPRLKSAWQANVKLLKKIYEAQPEISLVFQSREMIPLPRLLSMIMALSLPPVCNKAFFTQGLSLPNSSAKLTTVSLMSFLLKKASGNMEYLFDKSLWNKSDVYTVEMMEELVQQYRETLGKILPDMTGIISTWQLLSKKEKAGVGENKSKNEETVENMEDKNDLPDTADSAEVILLKAMILQVLCLYQKVVPHLVMQCKFDFSKLLKGIVSEKGMREETPPVLQYQILQLALNFPASKFSWFRIQDVSGTESSSGEKSVLYLLLKMLVSSSSSHLRSSTRRLVLKVLKDTGVFEYTLNELELWLDQLVKLKPNQQETVIQFLERVFARLVSNSYEYTDKVASFVQEAGNLQANLSSQDRDAVSVPVSHIDDVLDMLDVIMEGSDGEMEEFGPSLSEDLIVQTFPFSAVVPAALEARNKLPTDKGVVCEYLSAVISDVLHCQRDPLPLCLTLLHYDKKLTSSEPPASFHPSVLHLHQYYSRWLPQQCHEELFKSCERLSSEPPASTSCSSLLKAAYIQGPGTFLEDTFKQNIETSLSSMSLMEFPVVIKQILLYIKSTVENFGSFSKDIRGALLRTLMEILRDVVTRLQSSEETPDSEAAPEKSQESDLFVEISQSSTIEANKEQVLISALGSIFKHPCLEQWFLALERATFPSHSLKPVALKHLCAHMTDNILTLLKMCAPTLHALSHQELLGSYLSALEIAALKELNEKGSQSPKTQSRTFQALLCLHSYMDASSLREVVSRLLLLPHDSLIHPHREGKQSELSVYGRAALQILTTRESTSSPDHDPFLTQAHLHGLGTLLVSCSSPELEAFLLRTLSSEPGSAKLIHTDVLLRYLQQPGPDTLAISALLLQNSSSHRLCFEVWSLEPPNMENMSKTEAFLPLINSYLQVASREDPARPKDVQREVLKALKEALLTRLSLNILGSLTEDSGSQSAETLSSLIRLSADVNDIRDLIDNLPDALKTADSFVRWQLVDVIMEKLADCPEEQGKWRMSVAAAALKCLIASYCHSKDQATAPSDQEESVLKRLHRLLTSAEDVTASDWNSFVTNGLRYRYNDSHFLETLGGLLDLMYENPKDQKDLIPLSTLHMMTSSHSQFLPTMLESSEEPGRSQAKGALVSLLLCLVKKCPTVCSVNHFVVLLAAYGATLSPSDQKLLLLLREYEANQVSLLKFQSFFWGPAAVEHHKTRKSLGASLWKQPSSDDVLALLKSDTMQQTVLKFPQRRRILPQDNAEMLYRNDAVDDLGSLYDPCFLLPLFSAILRPECVVDCVKFVSSQALSVTVVSLSSYDSNLRAAAYHVLHCFYQHLEAARFREKRPLLYLMDLVKNGIRKQNQRLPFILTSYVTKVAQQMLKPEDHMYVVLNRFLLSHQSLDMRKVPGFTKLFYGFELEHKMEREWILSVLEEGLMDGHCYDLCNQQGIFQVLLSFSSSPLCSERYQMQIIRVLCKAARVTKAAYDLPKSCGLLSWIIQLVEKRNLNQQLLSAMIDLLHVLWFTNLGRKEEKLVKDDASSSTHEKPQGLVKCLPLPLISEFLCVAMAICRHLRLGVKAAQFSLFVQTLCSVLVHRGTALSVNKQSDRLTLLPQPLSCTEALALLLCWASLSCNSALLAQIQALSEQYKFRELMGIGKNKVRGKGFVSQSGTRRVNHLEDTKTLEEEENLLTDCKLPLSRIFLHWEPAFQPSEPQSVQLANDTAHLLTKWSLRWLVEVTYDANRTKELLLWLEKVVVKPRRILKVVMQDFGLKADLLQLFHRSFEARHLSSVSTGVETIQLFTNIMISLLETQENLPEFHQGVISACLPEHDQSKREAGLFLLSPYIHELWSGASSAQLFLSHVSLVTRIKSKGQKGSKTKSQMAIRAICNDIIAMTG</sequence>
<dbReference type="InterPro" id="IPR059018">
    <property type="entry name" value="HEAT_URB1"/>
</dbReference>
<evidence type="ECO:0000259" key="3">
    <source>
        <dbReference type="Pfam" id="PF11707"/>
    </source>
</evidence>
<dbReference type="PANTHER" id="PTHR13500:SF0">
    <property type="entry name" value="NUCLEOLAR PRE-RIBOSOMAL-ASSOCIATED PROTEIN 1"/>
    <property type="match status" value="1"/>
</dbReference>
<dbReference type="GO" id="GO:0000466">
    <property type="term" value="P:maturation of 5.8S rRNA from tricistronic rRNA transcript (SSU-rRNA, 5.8S rRNA, LSU-rRNA)"/>
    <property type="evidence" value="ECO:0007669"/>
    <property type="project" value="TreeGrafter"/>
</dbReference>
<reference evidence="6" key="2">
    <citation type="submission" date="2020-03" db="EMBL/GenBank/DDBJ databases">
        <title>Intra-Species Differences in Population Size shape Life History and Genome Evolution.</title>
        <authorList>
            <person name="Willemsen D."/>
            <person name="Cui R."/>
            <person name="Valenzano D.R."/>
        </authorList>
    </citation>
    <scope>NUCLEOTIDE SEQUENCE</scope>
    <source>
        <strain evidence="6">GRZ</strain>
        <tissue evidence="6">Whole</tissue>
    </source>
</reference>
<dbReference type="Proteomes" id="UP000694548">
    <property type="component" value="Chromosome sgr06"/>
</dbReference>
<evidence type="ECO:0000259" key="4">
    <source>
        <dbReference type="Pfam" id="PF16201"/>
    </source>
</evidence>
<dbReference type="OrthoDB" id="72892at2759"/>
<dbReference type="GO" id="GO:0000463">
    <property type="term" value="P:maturation of LSU-rRNA from tricistronic rRNA transcript (SSU-rRNA, 5.8S rRNA, LSU-rRNA)"/>
    <property type="evidence" value="ECO:0007669"/>
    <property type="project" value="TreeGrafter"/>
</dbReference>
<reference evidence="7" key="3">
    <citation type="submission" date="2025-05" db="UniProtKB">
        <authorList>
            <consortium name="Ensembl"/>
        </authorList>
    </citation>
    <scope>IDENTIFICATION</scope>
</reference>
<dbReference type="OMA" id="VVWVWQS"/>
<dbReference type="InterPro" id="IPR032436">
    <property type="entry name" value="URB1_C"/>
</dbReference>
<proteinExistence type="predicted"/>
<keyword evidence="2" id="KW-1133">Transmembrane helix</keyword>
<dbReference type="Pfam" id="PF11707">
    <property type="entry name" value="Npa1"/>
    <property type="match status" value="1"/>
</dbReference>
<dbReference type="RefSeq" id="XP_015806845.1">
    <property type="nucleotide sequence ID" value="XM_015951359.3"/>
</dbReference>
<dbReference type="Pfam" id="PF16201">
    <property type="entry name" value="NopRA1"/>
    <property type="match status" value="1"/>
</dbReference>
<feature type="region of interest" description="Disordered" evidence="1">
    <location>
        <begin position="520"/>
        <end position="540"/>
    </location>
</feature>
<dbReference type="InterPro" id="IPR039844">
    <property type="entry name" value="URB1"/>
</dbReference>
<dbReference type="CTD" id="9875"/>
<name>A0A8C6NV90_NOTFU</name>
<dbReference type="GeneID" id="107380223"/>
<keyword evidence="2" id="KW-0472">Membrane</keyword>
<dbReference type="Pfam" id="PF26140">
    <property type="entry name" value="HEAT_URB1"/>
    <property type="match status" value="1"/>
</dbReference>
<feature type="domain" description="URB1 C-terminal" evidence="4">
    <location>
        <begin position="1655"/>
        <end position="1844"/>
    </location>
</feature>
<dbReference type="GeneTree" id="ENSGT00390000014210"/>
<dbReference type="KEGG" id="nfu:107380223"/>
<evidence type="ECO:0000256" key="2">
    <source>
        <dbReference type="SAM" id="Phobius"/>
    </source>
</evidence>
<feature type="domain" description="URB1 central HEAT repeat" evidence="5">
    <location>
        <begin position="632"/>
        <end position="731"/>
    </location>
</feature>